<dbReference type="AlphaFoldDB" id="A0A8J8P731"/>
<comment type="caution">
    <text evidence="2">The sequence shown here is derived from an EMBL/GenBank/DDBJ whole genome shotgun (WGS) entry which is preliminary data.</text>
</comment>
<organism evidence="2 3">
    <name type="scientific">Halteria grandinella</name>
    <dbReference type="NCBI Taxonomy" id="5974"/>
    <lineage>
        <taxon>Eukaryota</taxon>
        <taxon>Sar</taxon>
        <taxon>Alveolata</taxon>
        <taxon>Ciliophora</taxon>
        <taxon>Intramacronucleata</taxon>
        <taxon>Spirotrichea</taxon>
        <taxon>Stichotrichia</taxon>
        <taxon>Sporadotrichida</taxon>
        <taxon>Halteriidae</taxon>
        <taxon>Halteria</taxon>
    </lineage>
</organism>
<name>A0A8J8P731_HALGN</name>
<reference evidence="2" key="1">
    <citation type="submission" date="2019-06" db="EMBL/GenBank/DDBJ databases">
        <authorList>
            <person name="Zheng W."/>
        </authorList>
    </citation>
    <scope>NUCLEOTIDE SEQUENCE</scope>
    <source>
        <strain evidence="2">QDHG01</strain>
    </source>
</reference>
<feature type="compositionally biased region" description="Basic and acidic residues" evidence="1">
    <location>
        <begin position="15"/>
        <end position="35"/>
    </location>
</feature>
<protein>
    <submittedName>
        <fullName evidence="2">Uncharacterized protein</fullName>
    </submittedName>
</protein>
<evidence type="ECO:0000256" key="1">
    <source>
        <dbReference type="SAM" id="MobiDB-lite"/>
    </source>
</evidence>
<feature type="compositionally biased region" description="Polar residues" evidence="1">
    <location>
        <begin position="1"/>
        <end position="14"/>
    </location>
</feature>
<evidence type="ECO:0000313" key="3">
    <source>
        <dbReference type="Proteomes" id="UP000785679"/>
    </source>
</evidence>
<feature type="compositionally biased region" description="Polar residues" evidence="1">
    <location>
        <begin position="36"/>
        <end position="49"/>
    </location>
</feature>
<accession>A0A8J8P731</accession>
<evidence type="ECO:0000313" key="2">
    <source>
        <dbReference type="EMBL" id="TNV86711.1"/>
    </source>
</evidence>
<dbReference type="EMBL" id="RRYP01000879">
    <property type="protein sequence ID" value="TNV86711.1"/>
    <property type="molecule type" value="Genomic_DNA"/>
</dbReference>
<feature type="region of interest" description="Disordered" evidence="1">
    <location>
        <begin position="1"/>
        <end position="49"/>
    </location>
</feature>
<proteinExistence type="predicted"/>
<sequence>MNQEASSSSNLNNQERSRAHNMQDREIIGRSKSPEKSITQGILENTNNQDDIDGSKFKYVSVQPMYILISLILFIGGQKASINLDQSLSTSGKCQRSRKRHMGLIQTSLKMESLKYLDFLPLSFKTIADQQIIHRIIRTN</sequence>
<keyword evidence="3" id="KW-1185">Reference proteome</keyword>
<dbReference type="Proteomes" id="UP000785679">
    <property type="component" value="Unassembled WGS sequence"/>
</dbReference>
<gene>
    <name evidence="2" type="ORF">FGO68_gene4503</name>
</gene>